<dbReference type="AlphaFoldDB" id="A0A2T2NBS9"/>
<organism evidence="2 3">
    <name type="scientific">Corynespora cassiicola Philippines</name>
    <dbReference type="NCBI Taxonomy" id="1448308"/>
    <lineage>
        <taxon>Eukaryota</taxon>
        <taxon>Fungi</taxon>
        <taxon>Dikarya</taxon>
        <taxon>Ascomycota</taxon>
        <taxon>Pezizomycotina</taxon>
        <taxon>Dothideomycetes</taxon>
        <taxon>Pleosporomycetidae</taxon>
        <taxon>Pleosporales</taxon>
        <taxon>Corynesporascaceae</taxon>
        <taxon>Corynespora</taxon>
    </lineage>
</organism>
<feature type="compositionally biased region" description="Low complexity" evidence="1">
    <location>
        <begin position="222"/>
        <end position="234"/>
    </location>
</feature>
<gene>
    <name evidence="2" type="ORF">BS50DRAFT_592140</name>
</gene>
<proteinExistence type="predicted"/>
<dbReference type="Proteomes" id="UP000240883">
    <property type="component" value="Unassembled WGS sequence"/>
</dbReference>
<feature type="region of interest" description="Disordered" evidence="1">
    <location>
        <begin position="222"/>
        <end position="256"/>
    </location>
</feature>
<protein>
    <submittedName>
        <fullName evidence="2">Uncharacterized protein</fullName>
    </submittedName>
</protein>
<sequence length="370" mass="38804">MPTGRPLLRLRAATSVERGWVALLFCLPALPCPALPRRHPANRTPACRCIAPSLALASRLVVSRPTDTQPASKKRPRAHPPPTSRCHHVPLAGSSSSSSSSRLHTVAATVAPTVAPRSATAHQGTRTRTKAHAGASAEATGWSQLRLAVRPRALRPSSSGGSSGRSPGALALCPAAAPHCSSATATSSCHGTSVWHSTRPAAPPSFVIATGGPICARHAAALGPAAGPSPSPSLICIRSRRGKRKPGEKGRSRTRTGGLQHLCIRPAHESDKGPARMRLARSLQIDRSDVSTRSSDLWRRCVLDAATVGLFRNTNRCITLPPLGPPRPLCFPPPMPATPEILRAALPPHCVRHTSVGRSPSPSSAMAPRH</sequence>
<evidence type="ECO:0000313" key="3">
    <source>
        <dbReference type="Proteomes" id="UP000240883"/>
    </source>
</evidence>
<feature type="compositionally biased region" description="Low complexity" evidence="1">
    <location>
        <begin position="94"/>
        <end position="121"/>
    </location>
</feature>
<reference evidence="2 3" key="1">
    <citation type="journal article" date="2018" name="Front. Microbiol.">
        <title>Genome-Wide Analysis of Corynespora cassiicola Leaf Fall Disease Putative Effectors.</title>
        <authorList>
            <person name="Lopez D."/>
            <person name="Ribeiro S."/>
            <person name="Label P."/>
            <person name="Fumanal B."/>
            <person name="Venisse J.S."/>
            <person name="Kohler A."/>
            <person name="de Oliveira R.R."/>
            <person name="Labutti K."/>
            <person name="Lipzen A."/>
            <person name="Lail K."/>
            <person name="Bauer D."/>
            <person name="Ohm R.A."/>
            <person name="Barry K.W."/>
            <person name="Spatafora J."/>
            <person name="Grigoriev I.V."/>
            <person name="Martin F.M."/>
            <person name="Pujade-Renaud V."/>
        </authorList>
    </citation>
    <scope>NUCLEOTIDE SEQUENCE [LARGE SCALE GENOMIC DNA]</scope>
    <source>
        <strain evidence="2 3">Philippines</strain>
    </source>
</reference>
<name>A0A2T2NBS9_CORCC</name>
<dbReference type="EMBL" id="KZ678141">
    <property type="protein sequence ID" value="PSN62902.1"/>
    <property type="molecule type" value="Genomic_DNA"/>
</dbReference>
<accession>A0A2T2NBS9</accession>
<evidence type="ECO:0000313" key="2">
    <source>
        <dbReference type="EMBL" id="PSN62902.1"/>
    </source>
</evidence>
<feature type="region of interest" description="Disordered" evidence="1">
    <location>
        <begin position="61"/>
        <end position="144"/>
    </location>
</feature>
<keyword evidence="3" id="KW-1185">Reference proteome</keyword>
<evidence type="ECO:0000256" key="1">
    <source>
        <dbReference type="SAM" id="MobiDB-lite"/>
    </source>
</evidence>